<proteinExistence type="predicted"/>
<name>A0A5V6RMJ3_SALNE</name>
<dbReference type="EMBL" id="AAHDHY010000035">
    <property type="protein sequence ID" value="EBU8272212.1"/>
    <property type="molecule type" value="Genomic_DNA"/>
</dbReference>
<gene>
    <name evidence="1" type="ORF">DLL80_23885</name>
</gene>
<accession>A0A5V6RMJ3</accession>
<dbReference type="AlphaFoldDB" id="A0A5V6RMJ3"/>
<sequence>MATNIVTAEQTAVKAEIAKTITGYKGAAKAFVDLFVGLCERFTGKDNCSGDMFEHLLNLIDDSHKTLRSRVVVRLREFSDNTLLVTWDESAEKWQVRVKRDEKDKSLFDKAHFIKCVDLAKKAPNALTFSPNDTLETEEERAKRLEQEKHNRYLKRLKSGKIQEQVSKELLNFAKASLEANKDLTPEKLAINLRAMVETVLLDVKPVIEGNTASQSEPEKKAPF</sequence>
<reference evidence="1" key="1">
    <citation type="submission" date="2018-05" db="EMBL/GenBank/DDBJ databases">
        <authorList>
            <person name="Ashton P.M."/>
            <person name="Dallman T."/>
            <person name="Nair S."/>
            <person name="De Pinna E."/>
            <person name="Peters T."/>
            <person name="Grant K."/>
        </authorList>
    </citation>
    <scope>NUCLEOTIDE SEQUENCE</scope>
    <source>
        <strain evidence="1">412137</strain>
    </source>
</reference>
<protein>
    <submittedName>
        <fullName evidence="1">Uncharacterized protein</fullName>
    </submittedName>
</protein>
<evidence type="ECO:0000313" key="1">
    <source>
        <dbReference type="EMBL" id="EBU8272212.1"/>
    </source>
</evidence>
<comment type="caution">
    <text evidence="1">The sequence shown here is derived from an EMBL/GenBank/DDBJ whole genome shotgun (WGS) entry which is preliminary data.</text>
</comment>
<organism evidence="1">
    <name type="scientific">Salmonella newport</name>
    <dbReference type="NCBI Taxonomy" id="108619"/>
    <lineage>
        <taxon>Bacteria</taxon>
        <taxon>Pseudomonadati</taxon>
        <taxon>Pseudomonadota</taxon>
        <taxon>Gammaproteobacteria</taxon>
        <taxon>Enterobacterales</taxon>
        <taxon>Enterobacteriaceae</taxon>
        <taxon>Salmonella</taxon>
    </lineage>
</organism>